<gene>
    <name evidence="3" type="ORF">HDA30_000620</name>
</gene>
<sequence length="78" mass="8425">MLNSLVLASAEGHHIVNELPVPTWVFGAVTFVILMALLFVTMSFRSVGLRHSEPTGEVAHHGQGRRDDAGHGPSTRAH</sequence>
<reference evidence="3 4" key="1">
    <citation type="submission" date="2020-08" db="EMBL/GenBank/DDBJ databases">
        <title>Sequencing the genomes of 1000 actinobacteria strains.</title>
        <authorList>
            <person name="Klenk H.-P."/>
        </authorList>
    </citation>
    <scope>NUCLEOTIDE SEQUENCE [LARGE SCALE GENOMIC DNA]</scope>
    <source>
        <strain evidence="3 4">DSM 23974</strain>
    </source>
</reference>
<dbReference type="Proteomes" id="UP000540191">
    <property type="component" value="Unassembled WGS sequence"/>
</dbReference>
<protein>
    <submittedName>
        <fullName evidence="3">Uncharacterized protein</fullName>
    </submittedName>
</protein>
<name>A0A7W7GN17_9MICC</name>
<dbReference type="AlphaFoldDB" id="A0A7W7GN17"/>
<evidence type="ECO:0000313" key="3">
    <source>
        <dbReference type="EMBL" id="MBB4735112.1"/>
    </source>
</evidence>
<evidence type="ECO:0000256" key="1">
    <source>
        <dbReference type="SAM" id="MobiDB-lite"/>
    </source>
</evidence>
<dbReference type="EMBL" id="JACHNA010000001">
    <property type="protein sequence ID" value="MBB4735112.1"/>
    <property type="molecule type" value="Genomic_DNA"/>
</dbReference>
<feature type="compositionally biased region" description="Basic and acidic residues" evidence="1">
    <location>
        <begin position="54"/>
        <end position="70"/>
    </location>
</feature>
<keyword evidence="2" id="KW-0472">Membrane</keyword>
<accession>A0A7W7GN17</accession>
<feature type="transmembrane region" description="Helical" evidence="2">
    <location>
        <begin position="24"/>
        <end position="44"/>
    </location>
</feature>
<keyword evidence="4" id="KW-1185">Reference proteome</keyword>
<comment type="caution">
    <text evidence="3">The sequence shown here is derived from an EMBL/GenBank/DDBJ whole genome shotgun (WGS) entry which is preliminary data.</text>
</comment>
<evidence type="ECO:0000313" key="4">
    <source>
        <dbReference type="Proteomes" id="UP000540191"/>
    </source>
</evidence>
<feature type="region of interest" description="Disordered" evidence="1">
    <location>
        <begin position="54"/>
        <end position="78"/>
    </location>
</feature>
<keyword evidence="2" id="KW-0812">Transmembrane</keyword>
<proteinExistence type="predicted"/>
<evidence type="ECO:0000256" key="2">
    <source>
        <dbReference type="SAM" id="Phobius"/>
    </source>
</evidence>
<organism evidence="3 4">
    <name type="scientific">Micrococcus cohnii</name>
    <dbReference type="NCBI Taxonomy" id="993416"/>
    <lineage>
        <taxon>Bacteria</taxon>
        <taxon>Bacillati</taxon>
        <taxon>Actinomycetota</taxon>
        <taxon>Actinomycetes</taxon>
        <taxon>Micrococcales</taxon>
        <taxon>Micrococcaceae</taxon>
        <taxon>Micrococcus</taxon>
    </lineage>
</organism>
<keyword evidence="2" id="KW-1133">Transmembrane helix</keyword>
<dbReference type="RefSeq" id="WP_158495789.1">
    <property type="nucleotide sequence ID" value="NZ_JACHNA010000001.1"/>
</dbReference>